<gene>
    <name evidence="2" type="ORF">MB27_42250</name>
</gene>
<dbReference type="InterPro" id="IPR015813">
    <property type="entry name" value="Pyrv/PenolPyrv_kinase-like_dom"/>
</dbReference>
<name>A0A0A6UCP8_ACTUT</name>
<evidence type="ECO:0008006" key="4">
    <source>
        <dbReference type="Google" id="ProtNLM"/>
    </source>
</evidence>
<dbReference type="RefSeq" id="WP_043533853.1">
    <property type="nucleotide sequence ID" value="NZ_BAABKU010000002.1"/>
</dbReference>
<organism evidence="2 3">
    <name type="scientific">Actinoplanes utahensis</name>
    <dbReference type="NCBI Taxonomy" id="1869"/>
    <lineage>
        <taxon>Bacteria</taxon>
        <taxon>Bacillati</taxon>
        <taxon>Actinomycetota</taxon>
        <taxon>Actinomycetes</taxon>
        <taxon>Micromonosporales</taxon>
        <taxon>Micromonosporaceae</taxon>
        <taxon>Actinoplanes</taxon>
    </lineage>
</organism>
<sequence>MRIPSDADHEPETGACASRAIDAAVGRASIEVWAGIYDSLTALQAQRLGYDGLWLSSLGLSTGRLGLPDAGFLQPATVITAIEEIGRVTDTPIHVDFENGYGLQGSDLADLADRFFVAGSRALCMEDSVGAKRNSLWTGTRRDLATIDDMTQRLHRLVEVAQRHGGIMMARTEALIEGLSIDETVERVHRYASTGCEYVVVHFRRDVEDALEVARKAATADVKLVIIPTAAPPVTFETVSAAGFDVYVAANVAVRAAMSAIERGLESVLKMGHQAAALEGVASLADLDSIVRTDILVPRS</sequence>
<proteinExistence type="inferred from homology"/>
<reference evidence="2 3" key="1">
    <citation type="submission" date="2014-10" db="EMBL/GenBank/DDBJ databases">
        <title>Draft genome sequence of Actinoplanes utahensis NRRL 12052.</title>
        <authorList>
            <person name="Velasco-Bucheli B."/>
            <person name="del Cerro C."/>
            <person name="Hormigo D."/>
            <person name="Garcia J.L."/>
            <person name="Acebal C."/>
            <person name="Arroyo M."/>
            <person name="de la Mata I."/>
        </authorList>
    </citation>
    <scope>NUCLEOTIDE SEQUENCE [LARGE SCALE GENOMIC DNA]</scope>
    <source>
        <strain evidence="2 3">NRRL 12052</strain>
    </source>
</reference>
<dbReference type="STRING" id="1869.MB27_42250"/>
<dbReference type="Pfam" id="PF13714">
    <property type="entry name" value="PEP_mutase"/>
    <property type="match status" value="1"/>
</dbReference>
<comment type="caution">
    <text evidence="2">The sequence shown here is derived from an EMBL/GenBank/DDBJ whole genome shotgun (WGS) entry which is preliminary data.</text>
</comment>
<dbReference type="AlphaFoldDB" id="A0A0A6UCP8"/>
<dbReference type="OrthoDB" id="9780430at2"/>
<dbReference type="InterPro" id="IPR039556">
    <property type="entry name" value="ICL/PEPM"/>
</dbReference>
<dbReference type="InterPro" id="IPR040442">
    <property type="entry name" value="Pyrv_kinase-like_dom_sf"/>
</dbReference>
<evidence type="ECO:0000313" key="3">
    <source>
        <dbReference type="Proteomes" id="UP000054537"/>
    </source>
</evidence>
<comment type="similarity">
    <text evidence="1">Belongs to the isocitrate lyase/PEP mutase superfamily. PEP mutase family.</text>
</comment>
<keyword evidence="3" id="KW-1185">Reference proteome</keyword>
<dbReference type="CDD" id="cd00377">
    <property type="entry name" value="ICL_PEPM"/>
    <property type="match status" value="1"/>
</dbReference>
<evidence type="ECO:0000256" key="1">
    <source>
        <dbReference type="ARBA" id="ARBA00038455"/>
    </source>
</evidence>
<accession>A0A0A6UCP8</accession>
<dbReference type="Gene3D" id="3.20.20.60">
    <property type="entry name" value="Phosphoenolpyruvate-binding domains"/>
    <property type="match status" value="1"/>
</dbReference>
<dbReference type="EMBL" id="JRTT01000140">
    <property type="protein sequence ID" value="KHD72069.1"/>
    <property type="molecule type" value="Genomic_DNA"/>
</dbReference>
<dbReference type="PANTHER" id="PTHR42905:SF7">
    <property type="entry name" value="PHOSPHOENOLPYRUVATE PHOSPHOMUTASE"/>
    <property type="match status" value="1"/>
</dbReference>
<dbReference type="SUPFAM" id="SSF51621">
    <property type="entry name" value="Phosphoenolpyruvate/pyruvate domain"/>
    <property type="match status" value="1"/>
</dbReference>
<dbReference type="Proteomes" id="UP000054537">
    <property type="component" value="Unassembled WGS sequence"/>
</dbReference>
<dbReference type="eggNOG" id="COG2513">
    <property type="taxonomic scope" value="Bacteria"/>
</dbReference>
<dbReference type="PANTHER" id="PTHR42905">
    <property type="entry name" value="PHOSPHOENOLPYRUVATE CARBOXYLASE"/>
    <property type="match status" value="1"/>
</dbReference>
<evidence type="ECO:0000313" key="2">
    <source>
        <dbReference type="EMBL" id="KHD72069.1"/>
    </source>
</evidence>
<protein>
    <recommendedName>
        <fullName evidence="4">Phosphoenolpyruvate phosphomutase</fullName>
    </recommendedName>
</protein>
<dbReference type="GO" id="GO:0003824">
    <property type="term" value="F:catalytic activity"/>
    <property type="evidence" value="ECO:0007669"/>
    <property type="project" value="InterPro"/>
</dbReference>